<evidence type="ECO:0000313" key="2">
    <source>
        <dbReference type="Proteomes" id="UP001057279"/>
    </source>
</evidence>
<evidence type="ECO:0000313" key="1">
    <source>
        <dbReference type="EMBL" id="KAI4590463.1"/>
    </source>
</evidence>
<dbReference type="EMBL" id="CM043026">
    <property type="protein sequence ID" value="KAI4590463.1"/>
    <property type="molecule type" value="Genomic_DNA"/>
</dbReference>
<reference evidence="1" key="1">
    <citation type="submission" date="2022-03" db="EMBL/GenBank/DDBJ databases">
        <title>Genomic analyses of argali, domestic sheep and their hybrids provide insights into chromosomal evolution, heterosis and genetic basis of agronomic traits.</title>
        <authorList>
            <person name="Li M."/>
        </authorList>
    </citation>
    <scope>NUCLEOTIDE SEQUENCE</scope>
    <source>
        <strain evidence="1">F1 hybrid</strain>
    </source>
</reference>
<protein>
    <submittedName>
        <fullName evidence="1">Uncharacterized protein</fullName>
    </submittedName>
</protein>
<feature type="non-terminal residue" evidence="1">
    <location>
        <position position="181"/>
    </location>
</feature>
<keyword evidence="2" id="KW-1185">Reference proteome</keyword>
<proteinExistence type="predicted"/>
<sequence length="181" mass="21029">MKYNLTFDLGHPSQMVQLHCGGVLEGQVVIHPPIPLSIQPKKGKQEMHHAAVSTESEFFLVKVFNKKLKDKFTPSKIIMISEYYWHSCFLEMIVSKHIIRKDGNTRQVNKLQFQPQRTTCEWAITKSFVLILSLHRAEQKDHILCDLNDSTGTIECKEWNKLQLTFLELSKTGEKLYLKSR</sequence>
<dbReference type="Proteomes" id="UP001057279">
    <property type="component" value="Linkage Group LG01"/>
</dbReference>
<organism evidence="1 2">
    <name type="scientific">Ovis ammon polii x Ovis aries</name>
    <dbReference type="NCBI Taxonomy" id="2918886"/>
    <lineage>
        <taxon>Eukaryota</taxon>
        <taxon>Metazoa</taxon>
        <taxon>Chordata</taxon>
        <taxon>Craniata</taxon>
        <taxon>Vertebrata</taxon>
        <taxon>Euteleostomi</taxon>
        <taxon>Mammalia</taxon>
        <taxon>Eutheria</taxon>
        <taxon>Laurasiatheria</taxon>
        <taxon>Artiodactyla</taxon>
        <taxon>Ruminantia</taxon>
        <taxon>Pecora</taxon>
        <taxon>Bovidae</taxon>
        <taxon>Caprinae</taxon>
        <taxon>Ovis</taxon>
    </lineage>
</organism>
<accession>A0ACB9VKW5</accession>
<comment type="caution">
    <text evidence="1">The sequence shown here is derived from an EMBL/GenBank/DDBJ whole genome shotgun (WGS) entry which is preliminary data.</text>
</comment>
<gene>
    <name evidence="1" type="ORF">MJG53_001512</name>
</gene>
<name>A0ACB9VKW5_9CETA</name>